<dbReference type="SUPFAM" id="SSF101898">
    <property type="entry name" value="NHL repeat"/>
    <property type="match status" value="1"/>
</dbReference>
<sequence>MTTSNRVAAGTGSEGSALNELRYPAGIFVDANLDLYVADYVNDRIQLFQPGESNGITVAGSGSKGQTIELYYPIGIVLDAEKYLFIVDQGNDRIIRSDLNGFRCLVGCYGEGSQSNQLLAPSSMSFDRSGSIFVTDRENDRIQKFQYFKESCGNTSSVIQTVYASKLTTNSSIYFHSCSKSSSYYEAIQVNVPRSGLYTVLSKSNMNTHGSIYKRSFDPSKPYENRLLEDDDSCSPYHFKLTIYLKTSITYILIVTTYDSNMTGAFSIFVSGPNNIDLKNIVNTSSIIETVYASELTTNSLTYYRACSSSSTYYEAIQVNVHRSGLYTFFSKSNMITYGSIYEENFNPSKPFENELSYDDESCELDQFRFTIDLETSITYILVTTTSHPNVTGEFSIFVFGPDNAGLKNLRELHYK</sequence>
<dbReference type="Gene3D" id="2.120.10.30">
    <property type="entry name" value="TolB, C-terminal domain"/>
    <property type="match status" value="1"/>
</dbReference>
<feature type="repeat" description="NHL" evidence="2">
    <location>
        <begin position="12"/>
        <end position="51"/>
    </location>
</feature>
<evidence type="ECO:0008006" key="5">
    <source>
        <dbReference type="Google" id="ProtNLM"/>
    </source>
</evidence>
<evidence type="ECO:0000256" key="1">
    <source>
        <dbReference type="ARBA" id="ARBA00022737"/>
    </source>
</evidence>
<evidence type="ECO:0000256" key="2">
    <source>
        <dbReference type="PROSITE-ProRule" id="PRU00504"/>
    </source>
</evidence>
<dbReference type="AlphaFoldDB" id="A0A819RAQ0"/>
<gene>
    <name evidence="3" type="ORF">OKA104_LOCUS31888</name>
</gene>
<reference evidence="3" key="1">
    <citation type="submission" date="2021-02" db="EMBL/GenBank/DDBJ databases">
        <authorList>
            <person name="Nowell W R."/>
        </authorList>
    </citation>
    <scope>NUCLEOTIDE SEQUENCE</scope>
</reference>
<dbReference type="InterPro" id="IPR001258">
    <property type="entry name" value="NHL_repeat"/>
</dbReference>
<proteinExistence type="predicted"/>
<evidence type="ECO:0000313" key="4">
    <source>
        <dbReference type="Proteomes" id="UP000663881"/>
    </source>
</evidence>
<comment type="caution">
    <text evidence="3">The sequence shown here is derived from an EMBL/GenBank/DDBJ whole genome shotgun (WGS) entry which is preliminary data.</text>
</comment>
<evidence type="ECO:0000313" key="3">
    <source>
        <dbReference type="EMBL" id="CAF4036404.1"/>
    </source>
</evidence>
<keyword evidence="1" id="KW-0677">Repeat</keyword>
<dbReference type="InterPro" id="IPR050952">
    <property type="entry name" value="TRIM-NHL_E3_ligases"/>
</dbReference>
<dbReference type="Proteomes" id="UP000663881">
    <property type="component" value="Unassembled WGS sequence"/>
</dbReference>
<protein>
    <recommendedName>
        <fullName evidence="5">NHL repeat containing protein-like protein</fullName>
    </recommendedName>
</protein>
<feature type="repeat" description="NHL" evidence="2">
    <location>
        <begin position="117"/>
        <end position="148"/>
    </location>
</feature>
<dbReference type="PANTHER" id="PTHR24104">
    <property type="entry name" value="E3 UBIQUITIN-PROTEIN LIGASE NHLRC1-RELATED"/>
    <property type="match status" value="1"/>
</dbReference>
<name>A0A819RAQ0_9BILA</name>
<dbReference type="InterPro" id="IPR011042">
    <property type="entry name" value="6-blade_b-propeller_TolB-like"/>
</dbReference>
<accession>A0A819RAQ0</accession>
<dbReference type="EMBL" id="CAJOAY010003715">
    <property type="protein sequence ID" value="CAF4036404.1"/>
    <property type="molecule type" value="Genomic_DNA"/>
</dbReference>
<dbReference type="CDD" id="cd05819">
    <property type="entry name" value="NHL"/>
    <property type="match status" value="1"/>
</dbReference>
<dbReference type="PROSITE" id="PS51125">
    <property type="entry name" value="NHL"/>
    <property type="match status" value="2"/>
</dbReference>
<organism evidence="3 4">
    <name type="scientific">Adineta steineri</name>
    <dbReference type="NCBI Taxonomy" id="433720"/>
    <lineage>
        <taxon>Eukaryota</taxon>
        <taxon>Metazoa</taxon>
        <taxon>Spiralia</taxon>
        <taxon>Gnathifera</taxon>
        <taxon>Rotifera</taxon>
        <taxon>Eurotatoria</taxon>
        <taxon>Bdelloidea</taxon>
        <taxon>Adinetida</taxon>
        <taxon>Adinetidae</taxon>
        <taxon>Adineta</taxon>
    </lineage>
</organism>